<dbReference type="SUPFAM" id="SSF160350">
    <property type="entry name" value="Rnp2-like"/>
    <property type="match status" value="1"/>
</dbReference>
<dbReference type="InterPro" id="IPR002759">
    <property type="entry name" value="Pop5/Rpp14/Rnp2-like"/>
</dbReference>
<dbReference type="GO" id="GO:0001682">
    <property type="term" value="P:tRNA 5'-leader removal"/>
    <property type="evidence" value="ECO:0007669"/>
    <property type="project" value="InterPro"/>
</dbReference>
<organism evidence="2">
    <name type="scientific">marine metagenome</name>
    <dbReference type="NCBI Taxonomy" id="408172"/>
    <lineage>
        <taxon>unclassified sequences</taxon>
        <taxon>metagenomes</taxon>
        <taxon>ecological metagenomes</taxon>
    </lineage>
</organism>
<proteinExistence type="inferred from homology"/>
<dbReference type="InterPro" id="IPR038085">
    <property type="entry name" value="Rnp2-like_sf"/>
</dbReference>
<sequence>MKPILPTLKENPRYILFKIKSSSKFTKSDAEKHIMFDCKRFLGELGIGKAGLKFMSFDKKYQLGVIRTNSKYLNETKAALTLIKKLCSKNAKVDVLKVSGMLNKLHIETFKKT</sequence>
<evidence type="ECO:0000313" key="2">
    <source>
        <dbReference type="EMBL" id="SVC70632.1"/>
    </source>
</evidence>
<dbReference type="HAMAP" id="MF_00755">
    <property type="entry name" value="RNase_P_2"/>
    <property type="match status" value="1"/>
</dbReference>
<reference evidence="2" key="1">
    <citation type="submission" date="2018-05" db="EMBL/GenBank/DDBJ databases">
        <authorList>
            <person name="Lanie J.A."/>
            <person name="Ng W.-L."/>
            <person name="Kazmierczak K.M."/>
            <person name="Andrzejewski T.M."/>
            <person name="Davidsen T.M."/>
            <person name="Wayne K.J."/>
            <person name="Tettelin H."/>
            <person name="Glass J.I."/>
            <person name="Rusch D."/>
            <person name="Podicherti R."/>
            <person name="Tsui H.-C.T."/>
            <person name="Winkler M.E."/>
        </authorList>
    </citation>
    <scope>NUCLEOTIDE SEQUENCE</scope>
</reference>
<dbReference type="GO" id="GO:0030677">
    <property type="term" value="C:ribonuclease P complex"/>
    <property type="evidence" value="ECO:0007669"/>
    <property type="project" value="InterPro"/>
</dbReference>
<dbReference type="EMBL" id="UINC01106164">
    <property type="protein sequence ID" value="SVC70632.1"/>
    <property type="molecule type" value="Genomic_DNA"/>
</dbReference>
<keyword evidence="1" id="KW-0819">tRNA processing</keyword>
<name>A0A382PFA7_9ZZZZ</name>
<dbReference type="AlphaFoldDB" id="A0A382PFA7"/>
<gene>
    <name evidence="2" type="ORF">METZ01_LOCUS323486</name>
</gene>
<dbReference type="Gene3D" id="3.30.70.3250">
    <property type="entry name" value="Ribonuclease P, Pop5 subunit"/>
    <property type="match status" value="1"/>
</dbReference>
<protein>
    <submittedName>
        <fullName evidence="2">Uncharacterized protein</fullName>
    </submittedName>
</protein>
<dbReference type="Pfam" id="PF01900">
    <property type="entry name" value="RNase_P_Rpp14"/>
    <property type="match status" value="1"/>
</dbReference>
<accession>A0A382PFA7</accession>
<evidence type="ECO:0000256" key="1">
    <source>
        <dbReference type="ARBA" id="ARBA00022694"/>
    </source>
</evidence>